<feature type="domain" description="HTH cro/C1-type" evidence="6">
    <location>
        <begin position="6"/>
        <end position="54"/>
    </location>
</feature>
<dbReference type="Pfam" id="PF00532">
    <property type="entry name" value="Peripla_BP_1"/>
    <property type="match status" value="1"/>
</dbReference>
<evidence type="ECO:0000256" key="2">
    <source>
        <dbReference type="ARBA" id="ARBA00023125"/>
    </source>
</evidence>
<dbReference type="PROSITE" id="PS50943">
    <property type="entry name" value="HTH_CROC1"/>
    <property type="match status" value="1"/>
</dbReference>
<evidence type="ECO:0000259" key="6">
    <source>
        <dbReference type="PROSITE" id="PS50943"/>
    </source>
</evidence>
<evidence type="ECO:0000313" key="8">
    <source>
        <dbReference type="Proteomes" id="UP001057291"/>
    </source>
</evidence>
<dbReference type="GO" id="GO:0003700">
    <property type="term" value="F:DNA-binding transcription factor activity"/>
    <property type="evidence" value="ECO:0007669"/>
    <property type="project" value="TreeGrafter"/>
</dbReference>
<name>A0AAV4LCK2_9BACL</name>
<accession>A0AAV4LCK2</accession>
<keyword evidence="8" id="KW-1185">Reference proteome</keyword>
<protein>
    <submittedName>
        <fullName evidence="7">HTH-type transcriptional regulator KdgR</fullName>
    </submittedName>
</protein>
<evidence type="ECO:0000256" key="4">
    <source>
        <dbReference type="SAM" id="MobiDB-lite"/>
    </source>
</evidence>
<dbReference type="Gene3D" id="3.40.50.2300">
    <property type="match status" value="2"/>
</dbReference>
<dbReference type="EMBL" id="BOQE01000001">
    <property type="protein sequence ID" value="GIM45446.1"/>
    <property type="molecule type" value="Genomic_DNA"/>
</dbReference>
<dbReference type="CDD" id="cd06283">
    <property type="entry name" value="PBP1_RegR_EndR_KdgR-like"/>
    <property type="match status" value="1"/>
</dbReference>
<keyword evidence="2" id="KW-0238">DNA-binding</keyword>
<keyword evidence="1" id="KW-0805">Transcription regulation</keyword>
<dbReference type="InterPro" id="IPR000843">
    <property type="entry name" value="HTH_LacI"/>
</dbReference>
<feature type="domain" description="HTH lacI-type" evidence="5">
    <location>
        <begin position="9"/>
        <end position="64"/>
    </location>
</feature>
<organism evidence="7 8">
    <name type="scientific">Collibacillus ludicampi</name>
    <dbReference type="NCBI Taxonomy" id="2771369"/>
    <lineage>
        <taxon>Bacteria</taxon>
        <taxon>Bacillati</taxon>
        <taxon>Bacillota</taxon>
        <taxon>Bacilli</taxon>
        <taxon>Bacillales</taxon>
        <taxon>Alicyclobacillaceae</taxon>
        <taxon>Collibacillus</taxon>
    </lineage>
</organism>
<proteinExistence type="predicted"/>
<evidence type="ECO:0000256" key="1">
    <source>
        <dbReference type="ARBA" id="ARBA00023015"/>
    </source>
</evidence>
<dbReference type="AlphaFoldDB" id="A0AAV4LCK2"/>
<dbReference type="SUPFAM" id="SSF47413">
    <property type="entry name" value="lambda repressor-like DNA-binding domains"/>
    <property type="match status" value="1"/>
</dbReference>
<dbReference type="InterPro" id="IPR001387">
    <property type="entry name" value="Cro/C1-type_HTH"/>
</dbReference>
<dbReference type="PANTHER" id="PTHR30146">
    <property type="entry name" value="LACI-RELATED TRANSCRIPTIONAL REPRESSOR"/>
    <property type="match status" value="1"/>
</dbReference>
<dbReference type="Pfam" id="PF00356">
    <property type="entry name" value="LacI"/>
    <property type="match status" value="1"/>
</dbReference>
<dbReference type="RefSeq" id="WP_282198647.1">
    <property type="nucleotide sequence ID" value="NZ_BOQE01000001.1"/>
</dbReference>
<sequence length="357" mass="39744">MKQDARKRITIDHVARRAGVSKTTVSRYLNGHYEALAEQTLKRIQEAIIALDYRPNRMASGLKRDRSHLIGIVVADITNPFSTAILRGAEDVCKRHGYSLMVCNTDNDPAKEREYIFMLQAQRIDGLIINTTGQNNEFLHQLAAEHTPVVLVDRKVPELGFDTVGVDNEQATAEAVHYLVEQGYERIAFFSEPIDGISSRMERLISFQNVLRRYGHCSVSDIYEIDLRSEKQLEKKLDAFVHSSQDQSRVLFAANGVILLQLILELRKKGLQIPEDISVLGFDDLDWAPVVGPGITTIAQPTYEIGVTAMERVLQRLEGDDTPARQISLSGQLIVRGSTPSSSKPDGNGSSATTKSI</sequence>
<dbReference type="Proteomes" id="UP001057291">
    <property type="component" value="Unassembled WGS sequence"/>
</dbReference>
<feature type="region of interest" description="Disordered" evidence="4">
    <location>
        <begin position="335"/>
        <end position="357"/>
    </location>
</feature>
<dbReference type="CDD" id="cd01392">
    <property type="entry name" value="HTH_LacI"/>
    <property type="match status" value="1"/>
</dbReference>
<evidence type="ECO:0000313" key="7">
    <source>
        <dbReference type="EMBL" id="GIM45446.1"/>
    </source>
</evidence>
<gene>
    <name evidence="7" type="primary">kdgR</name>
    <name evidence="7" type="ORF">DNHGIG_09950</name>
</gene>
<dbReference type="SUPFAM" id="SSF53822">
    <property type="entry name" value="Periplasmic binding protein-like I"/>
    <property type="match status" value="1"/>
</dbReference>
<dbReference type="InterPro" id="IPR010982">
    <property type="entry name" value="Lambda_DNA-bd_dom_sf"/>
</dbReference>
<keyword evidence="3" id="KW-0804">Transcription</keyword>
<dbReference type="Gene3D" id="1.10.260.40">
    <property type="entry name" value="lambda repressor-like DNA-binding domains"/>
    <property type="match status" value="1"/>
</dbReference>
<dbReference type="SMART" id="SM00354">
    <property type="entry name" value="HTH_LACI"/>
    <property type="match status" value="1"/>
</dbReference>
<evidence type="ECO:0000256" key="3">
    <source>
        <dbReference type="ARBA" id="ARBA00023163"/>
    </source>
</evidence>
<dbReference type="PROSITE" id="PS50932">
    <property type="entry name" value="HTH_LACI_2"/>
    <property type="match status" value="1"/>
</dbReference>
<dbReference type="InterPro" id="IPR028082">
    <property type="entry name" value="Peripla_BP_I"/>
</dbReference>
<dbReference type="GO" id="GO:0000976">
    <property type="term" value="F:transcription cis-regulatory region binding"/>
    <property type="evidence" value="ECO:0007669"/>
    <property type="project" value="TreeGrafter"/>
</dbReference>
<evidence type="ECO:0000259" key="5">
    <source>
        <dbReference type="PROSITE" id="PS50932"/>
    </source>
</evidence>
<feature type="compositionally biased region" description="Polar residues" evidence="4">
    <location>
        <begin position="338"/>
        <end position="357"/>
    </location>
</feature>
<dbReference type="InterPro" id="IPR001761">
    <property type="entry name" value="Peripla_BP/Lac1_sug-bd_dom"/>
</dbReference>
<dbReference type="PANTHER" id="PTHR30146:SF145">
    <property type="entry name" value="RIBOSE OPERON REPRESSOR"/>
    <property type="match status" value="1"/>
</dbReference>
<reference evidence="7" key="1">
    <citation type="journal article" date="2023" name="Int. J. Syst. Evol. Microbiol.">
        <title>Collibacillus ludicampi gen. nov., sp. nov., a new soil bacterium of the family Alicyclobacillaceae.</title>
        <authorList>
            <person name="Jojima T."/>
            <person name="Ioku Y."/>
            <person name="Fukuta Y."/>
            <person name="Shirasaka N."/>
            <person name="Matsumura Y."/>
            <person name="Mori M."/>
        </authorList>
    </citation>
    <scope>NUCLEOTIDE SEQUENCE</scope>
    <source>
        <strain evidence="7">TP075</strain>
    </source>
</reference>
<comment type="caution">
    <text evidence="7">The sequence shown here is derived from an EMBL/GenBank/DDBJ whole genome shotgun (WGS) entry which is preliminary data.</text>
</comment>